<dbReference type="EMBL" id="BA000001">
    <property type="protein sequence ID" value="BAA30779.1"/>
    <property type="molecule type" value="Genomic_DNA"/>
</dbReference>
<keyword evidence="2" id="KW-1185">Reference proteome</keyword>
<evidence type="ECO:0000313" key="2">
    <source>
        <dbReference type="Proteomes" id="UP000000752"/>
    </source>
</evidence>
<dbReference type="KEGG" id="pho:PH1667"/>
<reference evidence="1 2" key="1">
    <citation type="journal article" date="1998" name="DNA Res.">
        <title>Complete sequence and gene organization of the genome of a hyper-thermophilic archaebacterium, Pyrococcus horikoshii OT3.</title>
        <authorList>
            <person name="Kawarabayasi Y."/>
            <person name="Sawada M."/>
            <person name="Horikawa H."/>
            <person name="Haikawa Y."/>
            <person name="Hino Y."/>
            <person name="Yamamoto S."/>
            <person name="Sekine M."/>
            <person name="Baba S."/>
            <person name="Kosugi H."/>
            <person name="Hosoyama A."/>
            <person name="Nagai Y."/>
            <person name="Sakai M."/>
            <person name="Ogura K."/>
            <person name="Otuka R."/>
            <person name="Nakazawa H."/>
            <person name="Takamiya M."/>
            <person name="Ohfuku Y."/>
            <person name="Funahashi T."/>
            <person name="Tanaka T."/>
            <person name="Kudoh Y."/>
            <person name="Yamazaki J."/>
            <person name="Kushida N."/>
            <person name="Oguchi A."/>
            <person name="Aoki K."/>
            <person name="Nakamura Y."/>
            <person name="Robb T.F."/>
            <person name="Horikoshi K."/>
            <person name="Masuchi Y."/>
            <person name="Shizuya H."/>
            <person name="Kikuchi H."/>
        </authorList>
    </citation>
    <scope>NUCLEOTIDE SEQUENCE [LARGE SCALE GENOMIC DNA]</scope>
    <source>
        <strain evidence="2">ATCC 700860 / DSM 12428 / JCM 9974 / NBRC 100139 / OT-3</strain>
    </source>
</reference>
<dbReference type="AlphaFoldDB" id="O59335"/>
<sequence length="101" mass="11519">MVSMRAPPCLKEISLCSLSRLSSRGSTPLDVYYDYWGFGHDGITNILLHQTKPRTRSSSHSFKPSPRSSYHCSYTSNFILHLQVITSNFRQFPGHCLGYFT</sequence>
<accession>O59335</accession>
<name>O59335_PYRHO</name>
<organism evidence="1 2">
    <name type="scientific">Pyrococcus horikoshii (strain ATCC 700860 / DSM 12428 / JCM 9974 / NBRC 100139 / OT-3)</name>
    <dbReference type="NCBI Taxonomy" id="70601"/>
    <lineage>
        <taxon>Archaea</taxon>
        <taxon>Methanobacteriati</taxon>
        <taxon>Methanobacteriota</taxon>
        <taxon>Thermococci</taxon>
        <taxon>Thermococcales</taxon>
        <taxon>Thermococcaceae</taxon>
        <taxon>Pyrococcus</taxon>
    </lineage>
</organism>
<protein>
    <submittedName>
        <fullName evidence="1">Uncharacterized protein</fullName>
    </submittedName>
</protein>
<evidence type="ECO:0000313" key="1">
    <source>
        <dbReference type="EMBL" id="BAA30779.1"/>
    </source>
</evidence>
<dbReference type="EnsemblBacteria" id="BAA30779">
    <property type="protein sequence ID" value="BAA30779"/>
    <property type="gene ID" value="BAA30779"/>
</dbReference>
<proteinExistence type="predicted"/>
<gene>
    <name evidence="1" type="ordered locus">PH1667</name>
</gene>
<dbReference type="PIR" id="C71047">
    <property type="entry name" value="C71047"/>
</dbReference>
<dbReference type="Proteomes" id="UP000000752">
    <property type="component" value="Chromosome"/>
</dbReference>